<name>A0A1X7SVG5_AMPQE</name>
<dbReference type="OrthoDB" id="342730at2759"/>
<reference evidence="1" key="1">
    <citation type="submission" date="2017-05" db="UniProtKB">
        <authorList>
            <consortium name="EnsemblMetazoa"/>
        </authorList>
    </citation>
    <scope>IDENTIFICATION</scope>
</reference>
<evidence type="ECO:0000313" key="1">
    <source>
        <dbReference type="EnsemblMetazoa" id="Aqu2.1.06093_001"/>
    </source>
</evidence>
<dbReference type="eggNOG" id="KOG0390">
    <property type="taxonomic scope" value="Eukaryota"/>
</dbReference>
<dbReference type="EnsemblMetazoa" id="Aqu2.1.06093_001">
    <property type="protein sequence ID" value="Aqu2.1.06093_001"/>
    <property type="gene ID" value="Aqu2.1.06093"/>
</dbReference>
<accession>A0A1X7SVG5</accession>
<dbReference type="STRING" id="400682.A0A1X7SVG5"/>
<proteinExistence type="predicted"/>
<dbReference type="AlphaFoldDB" id="A0A1X7SVG5"/>
<sequence>MAKIKRSTESLETKKKELKRNFIFVEALERAVNSRRSQLESEINKSYDHCISILQKKKDQLLSEVDATFTQGNKKIWSAKNDIETLSLQLESCRSFSLRYQKQGHLLSLTSQLIQYLDKTEATKIDFNCLQDLISVRTIFNKPADFNERSLGMLSSLKEFPTKGELILKEGGKTVYPGSNTFQCEASSERVCSFSITVNIGHGTGYKSSELSSLTEGSTLNIGGKQIEVMGVVSEEEWQSGRCFQGHYVSSDTGAGGVASCRAKSVNKGFQNPLKSNNTPTHSIKV</sequence>
<organism evidence="1">
    <name type="scientific">Amphimedon queenslandica</name>
    <name type="common">Sponge</name>
    <dbReference type="NCBI Taxonomy" id="400682"/>
    <lineage>
        <taxon>Eukaryota</taxon>
        <taxon>Metazoa</taxon>
        <taxon>Porifera</taxon>
        <taxon>Demospongiae</taxon>
        <taxon>Heteroscleromorpha</taxon>
        <taxon>Haplosclerida</taxon>
        <taxon>Niphatidae</taxon>
        <taxon>Amphimedon</taxon>
    </lineage>
</organism>
<protein>
    <submittedName>
        <fullName evidence="1">Uncharacterized protein</fullName>
    </submittedName>
</protein>
<dbReference type="InParanoid" id="A0A1X7SVG5"/>